<feature type="transmembrane region" description="Helical" evidence="1">
    <location>
        <begin position="56"/>
        <end position="75"/>
    </location>
</feature>
<feature type="transmembrane region" description="Helical" evidence="1">
    <location>
        <begin position="81"/>
        <end position="102"/>
    </location>
</feature>
<dbReference type="InterPro" id="IPR018643">
    <property type="entry name" value="DUF2069_membrane"/>
</dbReference>
<keyword evidence="1" id="KW-0812">Transmembrane</keyword>
<keyword evidence="1" id="KW-0472">Membrane</keyword>
<gene>
    <name evidence="2" type="ORF">AAD027_14995</name>
</gene>
<evidence type="ECO:0000256" key="1">
    <source>
        <dbReference type="SAM" id="Phobius"/>
    </source>
</evidence>
<dbReference type="Pfam" id="PF09842">
    <property type="entry name" value="DUF2069"/>
    <property type="match status" value="1"/>
</dbReference>
<comment type="caution">
    <text evidence="2">The sequence shown here is derived from an EMBL/GenBank/DDBJ whole genome shotgun (WGS) entry which is preliminary data.</text>
</comment>
<sequence length="110" mass="12137">MDRSRAWLAAMLLALAALYAVWFLGDRHYTAVLLVFCLPPVLLSLGVLVRRTSAAFWAGVFALFWFAHAVMVAWSRPAEAGYAWGGIVLSVGIVLATSWPALRGRFRKKA</sequence>
<accession>A0ABU9J343</accession>
<proteinExistence type="predicted"/>
<protein>
    <submittedName>
        <fullName evidence="2">DUF2069 domain-containing protein</fullName>
    </submittedName>
</protein>
<dbReference type="EMBL" id="JBBWWT010000007">
    <property type="protein sequence ID" value="MEL1265664.1"/>
    <property type="molecule type" value="Genomic_DNA"/>
</dbReference>
<keyword evidence="1" id="KW-1133">Transmembrane helix</keyword>
<keyword evidence="3" id="KW-1185">Reference proteome</keyword>
<reference evidence="2 3" key="1">
    <citation type="submission" date="2024-04" db="EMBL/GenBank/DDBJ databases">
        <title>Draft genome sequence of Pseudoxanthomonas putridarboris WD12.</title>
        <authorList>
            <person name="Oh J."/>
        </authorList>
    </citation>
    <scope>NUCLEOTIDE SEQUENCE [LARGE SCALE GENOMIC DNA]</scope>
    <source>
        <strain evidence="2 3">WD12</strain>
    </source>
</reference>
<feature type="transmembrane region" description="Helical" evidence="1">
    <location>
        <begin position="31"/>
        <end position="49"/>
    </location>
</feature>
<organism evidence="2 3">
    <name type="scientific">Pseudoxanthomonas putridarboris</name>
    <dbReference type="NCBI Taxonomy" id="752605"/>
    <lineage>
        <taxon>Bacteria</taxon>
        <taxon>Pseudomonadati</taxon>
        <taxon>Pseudomonadota</taxon>
        <taxon>Gammaproteobacteria</taxon>
        <taxon>Lysobacterales</taxon>
        <taxon>Lysobacteraceae</taxon>
        <taxon>Pseudoxanthomonas</taxon>
    </lineage>
</organism>
<dbReference type="Proteomes" id="UP001459204">
    <property type="component" value="Unassembled WGS sequence"/>
</dbReference>
<name>A0ABU9J343_9GAMM</name>
<evidence type="ECO:0000313" key="2">
    <source>
        <dbReference type="EMBL" id="MEL1265664.1"/>
    </source>
</evidence>
<evidence type="ECO:0000313" key="3">
    <source>
        <dbReference type="Proteomes" id="UP001459204"/>
    </source>
</evidence>
<feature type="transmembrane region" description="Helical" evidence="1">
    <location>
        <begin position="7"/>
        <end position="25"/>
    </location>
</feature>